<accession>J9GHI6</accession>
<gene>
    <name evidence="1" type="ORF">EVA_04941</name>
</gene>
<comment type="caution">
    <text evidence="1">The sequence shown here is derived from an EMBL/GenBank/DDBJ whole genome shotgun (WGS) entry which is preliminary data.</text>
</comment>
<evidence type="ECO:0000313" key="1">
    <source>
        <dbReference type="EMBL" id="EJX06947.1"/>
    </source>
</evidence>
<proteinExistence type="predicted"/>
<reference evidence="1" key="1">
    <citation type="journal article" date="2012" name="PLoS ONE">
        <title>Gene sets for utilization of primary and secondary nutrition supplies in the distal gut of endangered iberian lynx.</title>
        <authorList>
            <person name="Alcaide M."/>
            <person name="Messina E."/>
            <person name="Richter M."/>
            <person name="Bargiela R."/>
            <person name="Peplies J."/>
            <person name="Huws S.A."/>
            <person name="Newbold C.J."/>
            <person name="Golyshin P.N."/>
            <person name="Simon M.A."/>
            <person name="Lopez G."/>
            <person name="Yakimov M.M."/>
            <person name="Ferrer M."/>
        </authorList>
    </citation>
    <scope>NUCLEOTIDE SEQUENCE</scope>
</reference>
<dbReference type="AlphaFoldDB" id="J9GHI6"/>
<organism evidence="1">
    <name type="scientific">gut metagenome</name>
    <dbReference type="NCBI Taxonomy" id="749906"/>
    <lineage>
        <taxon>unclassified sequences</taxon>
        <taxon>metagenomes</taxon>
        <taxon>organismal metagenomes</taxon>
    </lineage>
</organism>
<dbReference type="EMBL" id="AMCI01001011">
    <property type="protein sequence ID" value="EJX06947.1"/>
    <property type="molecule type" value="Genomic_DNA"/>
</dbReference>
<sequence length="83" mass="9973">MRLHNRIASLNQRSDRDYILQRVDYYNKLSAGTVLPSSSPILKNHKMGRQKVYFFDTYQFTRWFSDDFHWGFCPGDVTFVPEY</sequence>
<feature type="non-terminal residue" evidence="1">
    <location>
        <position position="83"/>
    </location>
</feature>
<name>J9GHI6_9ZZZZ</name>
<protein>
    <submittedName>
        <fullName evidence="1">Lipopolysaccharide core biosynthesis protein LpsA</fullName>
    </submittedName>
</protein>